<dbReference type="PANTHER" id="PTHR43046">
    <property type="entry name" value="GDP-MANNOSE MANNOSYL HYDROLASE"/>
    <property type="match status" value="1"/>
</dbReference>
<dbReference type="InterPro" id="IPR000086">
    <property type="entry name" value="NUDIX_hydrolase_dom"/>
</dbReference>
<dbReference type="InterPro" id="IPR015797">
    <property type="entry name" value="NUDIX_hydrolase-like_dom_sf"/>
</dbReference>
<comment type="similarity">
    <text evidence="3">Belongs to the Nudix hydrolase family.</text>
</comment>
<proteinExistence type="inferred from homology"/>
<dbReference type="InterPro" id="IPR020476">
    <property type="entry name" value="Nudix_hydrolase"/>
</dbReference>
<gene>
    <name evidence="5" type="ORF">E1I69_17495</name>
</gene>
<evidence type="ECO:0000313" key="5">
    <source>
        <dbReference type="EMBL" id="THE10740.1"/>
    </source>
</evidence>
<dbReference type="SUPFAM" id="SSF55811">
    <property type="entry name" value="Nudix"/>
    <property type="match status" value="1"/>
</dbReference>
<keyword evidence="6" id="KW-1185">Reference proteome</keyword>
<comment type="cofactor">
    <cofactor evidence="1">
        <name>Mg(2+)</name>
        <dbReference type="ChEBI" id="CHEBI:18420"/>
    </cofactor>
</comment>
<dbReference type="InterPro" id="IPR020084">
    <property type="entry name" value="NUDIX_hydrolase_CS"/>
</dbReference>
<dbReference type="PROSITE" id="PS00893">
    <property type="entry name" value="NUDIX_BOX"/>
    <property type="match status" value="1"/>
</dbReference>
<evidence type="ECO:0000313" key="6">
    <source>
        <dbReference type="Proteomes" id="UP000306477"/>
    </source>
</evidence>
<protein>
    <submittedName>
        <fullName evidence="5">NUDIX domain-containing protein</fullName>
    </submittedName>
</protein>
<dbReference type="Proteomes" id="UP000306477">
    <property type="component" value="Unassembled WGS sequence"/>
</dbReference>
<dbReference type="AlphaFoldDB" id="A0A4S3PMI9"/>
<name>A0A4S3PMI9_9BACI</name>
<dbReference type="STRING" id="1033734.GCA_000285535_01984"/>
<sequence length="148" mass="16978">MGDYTREIRELIGNRPFILVGSTIIVKNREDKILLQHRSDTLEWGLPGGAMEPGESLEETAKRELFEETGLVAEIYKHIDTLSGKEFYFKYPNGDEVYNVIVLFIASEISGSLQANDDESLDLRYFSKEEIPSNLDERARIIIEKHLK</sequence>
<dbReference type="PROSITE" id="PS51462">
    <property type="entry name" value="NUDIX"/>
    <property type="match status" value="1"/>
</dbReference>
<dbReference type="RefSeq" id="WP_136380857.1">
    <property type="nucleotide sequence ID" value="NZ_SLUB01000040.1"/>
</dbReference>
<comment type="caution">
    <text evidence="5">The sequence shown here is derived from an EMBL/GenBank/DDBJ whole genome shotgun (WGS) entry which is preliminary data.</text>
</comment>
<dbReference type="PANTHER" id="PTHR43046:SF2">
    <property type="entry name" value="8-OXO-DGTP DIPHOSPHATASE-RELATED"/>
    <property type="match status" value="1"/>
</dbReference>
<dbReference type="OrthoDB" id="9787476at2"/>
<dbReference type="CDD" id="cd04677">
    <property type="entry name" value="NUDIX_Hydrolase"/>
    <property type="match status" value="1"/>
</dbReference>
<evidence type="ECO:0000256" key="3">
    <source>
        <dbReference type="RuleBase" id="RU003476"/>
    </source>
</evidence>
<evidence type="ECO:0000259" key="4">
    <source>
        <dbReference type="PROSITE" id="PS51462"/>
    </source>
</evidence>
<dbReference type="Gene3D" id="3.90.79.10">
    <property type="entry name" value="Nucleoside Triphosphate Pyrophosphohydrolase"/>
    <property type="match status" value="1"/>
</dbReference>
<reference evidence="5 6" key="1">
    <citation type="journal article" date="2019" name="Indoor Air">
        <title>Impacts of indoor surface finishes on bacterial viability.</title>
        <authorList>
            <person name="Hu J."/>
            <person name="Maamar S.B."/>
            <person name="Glawe A.J."/>
            <person name="Gottel N."/>
            <person name="Gilbert J.A."/>
            <person name="Hartmann E.M."/>
        </authorList>
    </citation>
    <scope>NUCLEOTIDE SEQUENCE [LARGE SCALE GENOMIC DNA]</scope>
    <source>
        <strain evidence="5 6">AF060A6</strain>
    </source>
</reference>
<dbReference type="Pfam" id="PF00293">
    <property type="entry name" value="NUDIX"/>
    <property type="match status" value="1"/>
</dbReference>
<evidence type="ECO:0000256" key="1">
    <source>
        <dbReference type="ARBA" id="ARBA00001946"/>
    </source>
</evidence>
<accession>A0A4S3PMI9</accession>
<keyword evidence="2 3" id="KW-0378">Hydrolase</keyword>
<evidence type="ECO:0000256" key="2">
    <source>
        <dbReference type="ARBA" id="ARBA00022801"/>
    </source>
</evidence>
<feature type="domain" description="Nudix hydrolase" evidence="4">
    <location>
        <begin position="16"/>
        <end position="148"/>
    </location>
</feature>
<dbReference type="GO" id="GO:0016787">
    <property type="term" value="F:hydrolase activity"/>
    <property type="evidence" value="ECO:0007669"/>
    <property type="project" value="UniProtKB-KW"/>
</dbReference>
<organism evidence="5 6">
    <name type="scientific">Bacillus timonensis</name>
    <dbReference type="NCBI Taxonomy" id="1033734"/>
    <lineage>
        <taxon>Bacteria</taxon>
        <taxon>Bacillati</taxon>
        <taxon>Bacillota</taxon>
        <taxon>Bacilli</taxon>
        <taxon>Bacillales</taxon>
        <taxon>Bacillaceae</taxon>
        <taxon>Bacillus</taxon>
    </lineage>
</organism>
<dbReference type="PRINTS" id="PR00502">
    <property type="entry name" value="NUDIXFAMILY"/>
</dbReference>
<dbReference type="EMBL" id="SLUB01000040">
    <property type="protein sequence ID" value="THE10740.1"/>
    <property type="molecule type" value="Genomic_DNA"/>
</dbReference>